<reference evidence="1 2" key="1">
    <citation type="submission" date="2024-09" db="EMBL/GenBank/DDBJ databases">
        <authorList>
            <person name="Lee S.D."/>
        </authorList>
    </citation>
    <scope>NUCLEOTIDE SEQUENCE [LARGE SCALE GENOMIC DNA]</scope>
    <source>
        <strain evidence="1 2">N1-3</strain>
    </source>
</reference>
<dbReference type="Proteomes" id="UP001592530">
    <property type="component" value="Unassembled WGS sequence"/>
</dbReference>
<evidence type="ECO:0000313" key="2">
    <source>
        <dbReference type="Proteomes" id="UP001592530"/>
    </source>
</evidence>
<sequence length="95" mass="10235">MEPTTGKPVPRVTAMHIRTLLDSSAVHPVLYISYGEDSEAELDVWGGGLVDQADIVLTRAAAVELFGEEPDDESVATSLPKVQQAVDQLVSTRDE</sequence>
<dbReference type="RefSeq" id="WP_380552320.1">
    <property type="nucleotide sequence ID" value="NZ_JBHEZY010000004.1"/>
</dbReference>
<dbReference type="EMBL" id="JBHEZY010000004">
    <property type="protein sequence ID" value="MFC1431563.1"/>
    <property type="molecule type" value="Genomic_DNA"/>
</dbReference>
<accession>A0ABV6X0P1</accession>
<comment type="caution">
    <text evidence="1">The sequence shown here is derived from an EMBL/GenBank/DDBJ whole genome shotgun (WGS) entry which is preliminary data.</text>
</comment>
<protein>
    <submittedName>
        <fullName evidence="1">Uncharacterized protein</fullName>
    </submittedName>
</protein>
<proteinExistence type="predicted"/>
<organism evidence="1 2">
    <name type="scientific">Streptacidiphilus alkalitolerans</name>
    <dbReference type="NCBI Taxonomy" id="3342712"/>
    <lineage>
        <taxon>Bacteria</taxon>
        <taxon>Bacillati</taxon>
        <taxon>Actinomycetota</taxon>
        <taxon>Actinomycetes</taxon>
        <taxon>Kitasatosporales</taxon>
        <taxon>Streptomycetaceae</taxon>
        <taxon>Streptacidiphilus</taxon>
    </lineage>
</organism>
<evidence type="ECO:0000313" key="1">
    <source>
        <dbReference type="EMBL" id="MFC1431563.1"/>
    </source>
</evidence>
<name>A0ABV6X0P1_9ACTN</name>
<gene>
    <name evidence="1" type="ORF">ACEZDB_13005</name>
</gene>